<evidence type="ECO:0000256" key="2">
    <source>
        <dbReference type="ARBA" id="ARBA00022806"/>
    </source>
</evidence>
<reference evidence="4" key="1">
    <citation type="submission" date="2023-03" db="EMBL/GenBank/DDBJ databases">
        <authorList>
            <person name="Steffen K."/>
            <person name="Cardenas P."/>
        </authorList>
    </citation>
    <scope>NUCLEOTIDE SEQUENCE</scope>
</reference>
<dbReference type="InterPro" id="IPR045562">
    <property type="entry name" value="RecG_dom3_C"/>
</dbReference>
<dbReference type="Gene3D" id="3.40.50.300">
    <property type="entry name" value="P-loop containing nucleotide triphosphate hydrolases"/>
    <property type="match status" value="1"/>
</dbReference>
<dbReference type="Pfam" id="PF00271">
    <property type="entry name" value="Helicase_C"/>
    <property type="match status" value="1"/>
</dbReference>
<accession>A0AA35X872</accession>
<sequence length="172" mass="18891">MHSREKDRVLRQFSDGDLDVLVTTAVVEVGIDVPNATIMLIEGAERFGLAQLHQFRGRVGRGEHRSYCFLLSSDTQSVAAKERLSALEHTNDGFELAEIDLQLRGPGDFFGTRQSGLPSLRMAQFSDRALLESARELATRIASEDPKLEAPEHSALAAQVARFVERAAAVAD</sequence>
<dbReference type="InterPro" id="IPR001650">
    <property type="entry name" value="Helicase_C-like"/>
</dbReference>
<dbReference type="SMART" id="SM00490">
    <property type="entry name" value="HELICc"/>
    <property type="match status" value="1"/>
</dbReference>
<dbReference type="PROSITE" id="PS51194">
    <property type="entry name" value="HELICASE_CTER"/>
    <property type="match status" value="1"/>
</dbReference>
<evidence type="ECO:0000313" key="5">
    <source>
        <dbReference type="Proteomes" id="UP001174909"/>
    </source>
</evidence>
<dbReference type="SUPFAM" id="SSF52540">
    <property type="entry name" value="P-loop containing nucleoside triphosphate hydrolases"/>
    <property type="match status" value="1"/>
</dbReference>
<protein>
    <submittedName>
        <fullName evidence="4">ATP-dependent DNA helicase RecG</fullName>
    </submittedName>
</protein>
<dbReference type="GO" id="GO:0016787">
    <property type="term" value="F:hydrolase activity"/>
    <property type="evidence" value="ECO:0007669"/>
    <property type="project" value="UniProtKB-KW"/>
</dbReference>
<dbReference type="InterPro" id="IPR027417">
    <property type="entry name" value="P-loop_NTPase"/>
</dbReference>
<evidence type="ECO:0000259" key="3">
    <source>
        <dbReference type="PROSITE" id="PS51194"/>
    </source>
</evidence>
<feature type="domain" description="Helicase C-terminal" evidence="3">
    <location>
        <begin position="1"/>
        <end position="107"/>
    </location>
</feature>
<evidence type="ECO:0000313" key="4">
    <source>
        <dbReference type="EMBL" id="CAI8041815.1"/>
    </source>
</evidence>
<dbReference type="Proteomes" id="UP001174909">
    <property type="component" value="Unassembled WGS sequence"/>
</dbReference>
<proteinExistence type="predicted"/>
<evidence type="ECO:0000256" key="1">
    <source>
        <dbReference type="ARBA" id="ARBA00022801"/>
    </source>
</evidence>
<dbReference type="PANTHER" id="PTHR47964">
    <property type="entry name" value="ATP-DEPENDENT DNA HELICASE HOMOLOG RECG, CHLOROPLASTIC"/>
    <property type="match status" value="1"/>
</dbReference>
<gene>
    <name evidence="4" type="ORF">GBAR_LOCUS23205</name>
</gene>
<keyword evidence="2 4" id="KW-0067">ATP-binding</keyword>
<dbReference type="Pfam" id="PF19833">
    <property type="entry name" value="RecG_dom3_C"/>
    <property type="match status" value="1"/>
</dbReference>
<dbReference type="EMBL" id="CASHTH010003211">
    <property type="protein sequence ID" value="CAI8041815.1"/>
    <property type="molecule type" value="Genomic_DNA"/>
</dbReference>
<dbReference type="PANTHER" id="PTHR47964:SF1">
    <property type="entry name" value="ATP-DEPENDENT DNA HELICASE HOMOLOG RECG, CHLOROPLASTIC"/>
    <property type="match status" value="1"/>
</dbReference>
<dbReference type="GO" id="GO:0003678">
    <property type="term" value="F:DNA helicase activity"/>
    <property type="evidence" value="ECO:0007669"/>
    <property type="project" value="TreeGrafter"/>
</dbReference>
<keyword evidence="5" id="KW-1185">Reference proteome</keyword>
<keyword evidence="1" id="KW-0378">Hydrolase</keyword>
<keyword evidence="2 4" id="KW-0347">Helicase</keyword>
<dbReference type="AlphaFoldDB" id="A0AA35X872"/>
<organism evidence="4 5">
    <name type="scientific">Geodia barretti</name>
    <name type="common">Barrett's horny sponge</name>
    <dbReference type="NCBI Taxonomy" id="519541"/>
    <lineage>
        <taxon>Eukaryota</taxon>
        <taxon>Metazoa</taxon>
        <taxon>Porifera</taxon>
        <taxon>Demospongiae</taxon>
        <taxon>Heteroscleromorpha</taxon>
        <taxon>Tetractinellida</taxon>
        <taxon>Astrophorina</taxon>
        <taxon>Geodiidae</taxon>
        <taxon>Geodia</taxon>
    </lineage>
</organism>
<keyword evidence="2 4" id="KW-0547">Nucleotide-binding</keyword>
<dbReference type="GO" id="GO:0006281">
    <property type="term" value="P:DNA repair"/>
    <property type="evidence" value="ECO:0007669"/>
    <property type="project" value="InterPro"/>
</dbReference>
<dbReference type="InterPro" id="IPR047112">
    <property type="entry name" value="RecG/Mfd"/>
</dbReference>
<comment type="caution">
    <text evidence="4">The sequence shown here is derived from an EMBL/GenBank/DDBJ whole genome shotgun (WGS) entry which is preliminary data.</text>
</comment>
<name>A0AA35X872_GEOBA</name>